<dbReference type="InterPro" id="IPR052769">
    <property type="entry name" value="TPR_domain_protein"/>
</dbReference>
<dbReference type="InterPro" id="IPR019734">
    <property type="entry name" value="TPR_rpt"/>
</dbReference>
<organism evidence="8 9">
    <name type="scientific">Tachysurus vachellii</name>
    <name type="common">Darkbarbel catfish</name>
    <name type="synonym">Pelteobagrus vachellii</name>
    <dbReference type="NCBI Taxonomy" id="175792"/>
    <lineage>
        <taxon>Eukaryota</taxon>
        <taxon>Metazoa</taxon>
        <taxon>Chordata</taxon>
        <taxon>Craniata</taxon>
        <taxon>Vertebrata</taxon>
        <taxon>Euteleostomi</taxon>
        <taxon>Actinopterygii</taxon>
        <taxon>Neopterygii</taxon>
        <taxon>Teleostei</taxon>
        <taxon>Ostariophysi</taxon>
        <taxon>Siluriformes</taxon>
        <taxon>Bagridae</taxon>
        <taxon>Tachysurus</taxon>
    </lineage>
</organism>
<evidence type="ECO:0000256" key="4">
    <source>
        <dbReference type="ARBA" id="ARBA00063969"/>
    </source>
</evidence>
<sequence>MDDECETLAAMADSLKVSGTGGHPDGQSSRKQDEDCFYDCVETFHAETTSLALNQTEMTHSEGTVNELQTESMSNLDMGQESAQASNLFEGNAATKRHEPLENDAVPGEEDERTTDSDSDFKEEATNPSEYDDEYLQEMEKNLTDEEKESRKVESKALKETGNAHFKNREYVEAQKSYTDALAVCPVCYRKERSILFSNRAAARIHLEEKTDAISDCTKAIELDPDYVRAILRRAELYEQTEKLDEALEDYKTVLEKDPGNAAAREACNRLPRQIEERNEKLKQEMLGKLKDLGNMILRPFGLSTANFQVNQDDNTGSYSVNFVQNPSNNNR</sequence>
<dbReference type="PANTHER" id="PTHR46014:SF1">
    <property type="entry name" value="TETRATRICOPEPTIDE REPEAT PROTEIN 1"/>
    <property type="match status" value="1"/>
</dbReference>
<evidence type="ECO:0000313" key="9">
    <source>
        <dbReference type="Proteomes" id="UP001187315"/>
    </source>
</evidence>
<evidence type="ECO:0000313" key="8">
    <source>
        <dbReference type="EMBL" id="KAK2827155.1"/>
    </source>
</evidence>
<protein>
    <recommendedName>
        <fullName evidence="5">Tetratricopeptide repeat protein 1</fullName>
    </recommendedName>
</protein>
<dbReference type="InterPro" id="IPR011990">
    <property type="entry name" value="TPR-like_helical_dom_sf"/>
</dbReference>
<dbReference type="EMBL" id="JAVHJS010000019">
    <property type="protein sequence ID" value="KAK2827155.1"/>
    <property type="molecule type" value="Genomic_DNA"/>
</dbReference>
<dbReference type="Gene3D" id="1.25.40.10">
    <property type="entry name" value="Tetratricopeptide repeat domain"/>
    <property type="match status" value="1"/>
</dbReference>
<dbReference type="SUPFAM" id="SSF48452">
    <property type="entry name" value="TPR-like"/>
    <property type="match status" value="1"/>
</dbReference>
<dbReference type="AlphaFoldDB" id="A0AA88S2X0"/>
<keyword evidence="1" id="KW-0597">Phosphoprotein</keyword>
<evidence type="ECO:0000256" key="1">
    <source>
        <dbReference type="ARBA" id="ARBA00022553"/>
    </source>
</evidence>
<dbReference type="Pfam" id="PF14559">
    <property type="entry name" value="TPR_19"/>
    <property type="match status" value="1"/>
</dbReference>
<proteinExistence type="predicted"/>
<comment type="caution">
    <text evidence="8">The sequence shown here is derived from an EMBL/GenBank/DDBJ whole genome shotgun (WGS) entry which is preliminary data.</text>
</comment>
<keyword evidence="9" id="KW-1185">Reference proteome</keyword>
<dbReference type="PROSITE" id="PS50005">
    <property type="entry name" value="TPR"/>
    <property type="match status" value="1"/>
</dbReference>
<dbReference type="PANTHER" id="PTHR46014">
    <property type="entry name" value="TETRATRICOPEPTIDE REPEAT PROTEIN 1"/>
    <property type="match status" value="1"/>
</dbReference>
<feature type="region of interest" description="Disordered" evidence="7">
    <location>
        <begin position="13"/>
        <end position="33"/>
    </location>
</feature>
<dbReference type="FunFam" id="1.25.40.10:FF:000367">
    <property type="entry name" value="Tetratricopeptide repeat domain 1"/>
    <property type="match status" value="1"/>
</dbReference>
<evidence type="ECO:0000256" key="7">
    <source>
        <dbReference type="SAM" id="MobiDB-lite"/>
    </source>
</evidence>
<feature type="region of interest" description="Disordered" evidence="7">
    <location>
        <begin position="94"/>
        <end position="135"/>
    </location>
</feature>
<dbReference type="SMART" id="SM00028">
    <property type="entry name" value="TPR"/>
    <property type="match status" value="3"/>
</dbReference>
<keyword evidence="3 6" id="KW-0802">TPR repeat</keyword>
<evidence type="ECO:0000256" key="5">
    <source>
        <dbReference type="ARBA" id="ARBA00067165"/>
    </source>
</evidence>
<name>A0AA88S2X0_TACVA</name>
<dbReference type="Proteomes" id="UP001187315">
    <property type="component" value="Unassembled WGS sequence"/>
</dbReference>
<comment type="subunit">
    <text evidence="4">Interacts with the GAP domain of NF1. Interacts (via TPR repeats) with HSP90AA1 and HSPA8.</text>
</comment>
<evidence type="ECO:0000256" key="6">
    <source>
        <dbReference type="PROSITE-ProRule" id="PRU00339"/>
    </source>
</evidence>
<feature type="compositionally biased region" description="Basic and acidic residues" evidence="7">
    <location>
        <begin position="114"/>
        <end position="125"/>
    </location>
</feature>
<accession>A0AA88S2X0</accession>
<feature type="repeat" description="TPR" evidence="6">
    <location>
        <begin position="228"/>
        <end position="261"/>
    </location>
</feature>
<keyword evidence="2" id="KW-0677">Repeat</keyword>
<evidence type="ECO:0000256" key="2">
    <source>
        <dbReference type="ARBA" id="ARBA00022737"/>
    </source>
</evidence>
<reference evidence="8" key="1">
    <citation type="submission" date="2023-08" db="EMBL/GenBank/DDBJ databases">
        <title>Pelteobagrus vachellii genome.</title>
        <authorList>
            <person name="Liu H."/>
        </authorList>
    </citation>
    <scope>NUCLEOTIDE SEQUENCE</scope>
    <source>
        <strain evidence="8">PRFRI_2022a</strain>
        <tissue evidence="8">Muscle</tissue>
    </source>
</reference>
<gene>
    <name evidence="8" type="ORF">Q7C36_018081</name>
</gene>
<evidence type="ECO:0000256" key="3">
    <source>
        <dbReference type="ARBA" id="ARBA00022803"/>
    </source>
</evidence>